<dbReference type="Proteomes" id="UP001419268">
    <property type="component" value="Unassembled WGS sequence"/>
</dbReference>
<dbReference type="PANTHER" id="PTHR31672">
    <property type="entry name" value="BNACNNG10540D PROTEIN"/>
    <property type="match status" value="1"/>
</dbReference>
<comment type="caution">
    <text evidence="2">The sequence shown here is derived from an EMBL/GenBank/DDBJ whole genome shotgun (WGS) entry which is preliminary data.</text>
</comment>
<dbReference type="EMBL" id="JBBNAG010000011">
    <property type="protein sequence ID" value="KAK9095570.1"/>
    <property type="molecule type" value="Genomic_DNA"/>
</dbReference>
<name>A0AAP0ENV2_9MAGN</name>
<dbReference type="InterPro" id="IPR050796">
    <property type="entry name" value="SCF_F-box_component"/>
</dbReference>
<dbReference type="AlphaFoldDB" id="A0AAP0ENV2"/>
<dbReference type="PANTHER" id="PTHR31672:SF13">
    <property type="entry name" value="F-BOX PROTEIN CPR30-LIKE"/>
    <property type="match status" value="1"/>
</dbReference>
<dbReference type="InterPro" id="IPR036047">
    <property type="entry name" value="F-box-like_dom_sf"/>
</dbReference>
<proteinExistence type="predicted"/>
<sequence>MSSNTGSAAKKMKPQNRILGYPDIPEVVLFYEILPRLPVKQILRFRTVCKRWCQLTNEFFFITNQTYHSIHSSSNQSAFMYRNRDGSLSVVSFEELSQYRLPPPPSPYPSWTPTMMYQGTCAGLVYGHTSFDILIFVYNLITRRIIFVENCHDDLLAPHGLALAFDHPPFTTYASPELMRFKLICPIDNVHNVTFKVYCSARKEWHDTNAYVELDSKPFDWGSQFTQSNVFVKGNVYWFDDKFMVWFNVNEEVAGTILLPTNHRGITCGAIADEFISASVGACNGELSYCNITKDSKLTVWLRRNEWEKVREVSFDTIIKDNWDVLAPHARKQGDFVTAFYRGHIVYTMSYEGGDMLMFWVVSEEGRGARAFGINSKTMELKELSAPGLNASFSAYPYKAILLKNQNGDENEL</sequence>
<keyword evidence="3" id="KW-1185">Reference proteome</keyword>
<dbReference type="SUPFAM" id="SSF81383">
    <property type="entry name" value="F-box domain"/>
    <property type="match status" value="1"/>
</dbReference>
<protein>
    <recommendedName>
        <fullName evidence="1">F-box domain-containing protein</fullName>
    </recommendedName>
</protein>
<evidence type="ECO:0000313" key="3">
    <source>
        <dbReference type="Proteomes" id="UP001419268"/>
    </source>
</evidence>
<dbReference type="Gene3D" id="1.20.1280.50">
    <property type="match status" value="1"/>
</dbReference>
<accession>A0AAP0ENV2</accession>
<dbReference type="InterPro" id="IPR001810">
    <property type="entry name" value="F-box_dom"/>
</dbReference>
<organism evidence="2 3">
    <name type="scientific">Stephania cephalantha</name>
    <dbReference type="NCBI Taxonomy" id="152367"/>
    <lineage>
        <taxon>Eukaryota</taxon>
        <taxon>Viridiplantae</taxon>
        <taxon>Streptophyta</taxon>
        <taxon>Embryophyta</taxon>
        <taxon>Tracheophyta</taxon>
        <taxon>Spermatophyta</taxon>
        <taxon>Magnoliopsida</taxon>
        <taxon>Ranunculales</taxon>
        <taxon>Menispermaceae</taxon>
        <taxon>Menispermoideae</taxon>
        <taxon>Cissampelideae</taxon>
        <taxon>Stephania</taxon>
    </lineage>
</organism>
<dbReference type="Pfam" id="PF00646">
    <property type="entry name" value="F-box"/>
    <property type="match status" value="1"/>
</dbReference>
<evidence type="ECO:0000313" key="2">
    <source>
        <dbReference type="EMBL" id="KAK9095570.1"/>
    </source>
</evidence>
<reference evidence="2 3" key="1">
    <citation type="submission" date="2024-01" db="EMBL/GenBank/DDBJ databases">
        <title>Genome assemblies of Stephania.</title>
        <authorList>
            <person name="Yang L."/>
        </authorList>
    </citation>
    <scope>NUCLEOTIDE SEQUENCE [LARGE SCALE GENOMIC DNA]</scope>
    <source>
        <strain evidence="2">JXDWG</strain>
        <tissue evidence="2">Leaf</tissue>
    </source>
</reference>
<gene>
    <name evidence="2" type="ORF">Scep_027039</name>
</gene>
<evidence type="ECO:0000259" key="1">
    <source>
        <dbReference type="Pfam" id="PF00646"/>
    </source>
</evidence>
<feature type="domain" description="F-box" evidence="1">
    <location>
        <begin position="32"/>
        <end position="57"/>
    </location>
</feature>